<dbReference type="GO" id="GO:0030286">
    <property type="term" value="C:dynein complex"/>
    <property type="evidence" value="ECO:0007669"/>
    <property type="project" value="InterPro"/>
</dbReference>
<organism evidence="1 2">
    <name type="scientific">Stentor coeruleus</name>
    <dbReference type="NCBI Taxonomy" id="5963"/>
    <lineage>
        <taxon>Eukaryota</taxon>
        <taxon>Sar</taxon>
        <taxon>Alveolata</taxon>
        <taxon>Ciliophora</taxon>
        <taxon>Postciliodesmatophora</taxon>
        <taxon>Heterotrichea</taxon>
        <taxon>Heterotrichida</taxon>
        <taxon>Stentoridae</taxon>
        <taxon>Stentor</taxon>
    </lineage>
</organism>
<name>A0A1R2C739_9CILI</name>
<dbReference type="GO" id="GO:0007018">
    <property type="term" value="P:microtubule-based movement"/>
    <property type="evidence" value="ECO:0007669"/>
    <property type="project" value="InterPro"/>
</dbReference>
<comment type="caution">
    <text evidence="1">The sequence shown here is derived from an EMBL/GenBank/DDBJ whole genome shotgun (WGS) entry which is preliminary data.</text>
</comment>
<dbReference type="Gene3D" id="1.20.920.60">
    <property type="match status" value="1"/>
</dbReference>
<accession>A0A1R2C739</accession>
<dbReference type="GO" id="GO:0051959">
    <property type="term" value="F:dynein light intermediate chain binding"/>
    <property type="evidence" value="ECO:0007669"/>
    <property type="project" value="InterPro"/>
</dbReference>
<dbReference type="InterPro" id="IPR026983">
    <property type="entry name" value="DHC"/>
</dbReference>
<dbReference type="AlphaFoldDB" id="A0A1R2C739"/>
<dbReference type="EMBL" id="MPUH01000257">
    <property type="protein sequence ID" value="OMJ84809.1"/>
    <property type="molecule type" value="Genomic_DNA"/>
</dbReference>
<protein>
    <submittedName>
        <fullName evidence="1">Uncharacterized protein</fullName>
    </submittedName>
</protein>
<dbReference type="GO" id="GO:0045505">
    <property type="term" value="F:dynein intermediate chain binding"/>
    <property type="evidence" value="ECO:0007669"/>
    <property type="project" value="InterPro"/>
</dbReference>
<keyword evidence="2" id="KW-1185">Reference proteome</keyword>
<dbReference type="Proteomes" id="UP000187209">
    <property type="component" value="Unassembled WGS sequence"/>
</dbReference>
<evidence type="ECO:0000313" key="1">
    <source>
        <dbReference type="EMBL" id="OMJ84809.1"/>
    </source>
</evidence>
<evidence type="ECO:0000313" key="2">
    <source>
        <dbReference type="Proteomes" id="UP000187209"/>
    </source>
</evidence>
<dbReference type="PANTHER" id="PTHR22878">
    <property type="entry name" value="DYNEIN HEAVY CHAIN 6, AXONEMAL-LIKE-RELATED"/>
    <property type="match status" value="1"/>
</dbReference>
<sequence>MSNLPESHHQLSQKIMSLETSSALLLQESHAALNTIDRRDITELKCIRLPHEAIIKIIKAVAYLEGYNGSGDWEEVKQYLFDPSLLSNLANLHQNFNLTNEIKENFCSIAYKPGFDARYLATFSNAASRLYLWADSFFKYSEQIQELNRLKEQLQNS</sequence>
<dbReference type="OrthoDB" id="6146535at2759"/>
<reference evidence="1 2" key="1">
    <citation type="submission" date="2016-11" db="EMBL/GenBank/DDBJ databases">
        <title>The macronuclear genome of Stentor coeruleus: a giant cell with tiny introns.</title>
        <authorList>
            <person name="Slabodnick M."/>
            <person name="Ruby J.G."/>
            <person name="Reiff S.B."/>
            <person name="Swart E.C."/>
            <person name="Gosai S."/>
            <person name="Prabakaran S."/>
            <person name="Witkowska E."/>
            <person name="Larue G.E."/>
            <person name="Fisher S."/>
            <person name="Freeman R.M."/>
            <person name="Gunawardena J."/>
            <person name="Chu W."/>
            <person name="Stover N.A."/>
            <person name="Gregory B.D."/>
            <person name="Nowacki M."/>
            <person name="Derisi J."/>
            <person name="Roy S.W."/>
            <person name="Marshall W.F."/>
            <person name="Sood P."/>
        </authorList>
    </citation>
    <scope>NUCLEOTIDE SEQUENCE [LARGE SCALE GENOMIC DNA]</scope>
    <source>
        <strain evidence="1">WM001</strain>
    </source>
</reference>
<gene>
    <name evidence="1" type="ORF">SteCoe_13996</name>
</gene>
<dbReference type="PANTHER" id="PTHR22878:SF68">
    <property type="entry name" value="DYNEIN HEAVY CHAIN 6, AXONEMAL-LIKE"/>
    <property type="match status" value="1"/>
</dbReference>
<proteinExistence type="predicted"/>